<comment type="caution">
    <text evidence="1">The sequence shown here is derived from an EMBL/GenBank/DDBJ whole genome shotgun (WGS) entry which is preliminary data.</text>
</comment>
<name>A0A0P7BJ99_9HYPO</name>
<organism evidence="1 2">
    <name type="scientific">Neonectria ditissima</name>
    <dbReference type="NCBI Taxonomy" id="78410"/>
    <lineage>
        <taxon>Eukaryota</taxon>
        <taxon>Fungi</taxon>
        <taxon>Dikarya</taxon>
        <taxon>Ascomycota</taxon>
        <taxon>Pezizomycotina</taxon>
        <taxon>Sordariomycetes</taxon>
        <taxon>Hypocreomycetidae</taxon>
        <taxon>Hypocreales</taxon>
        <taxon>Nectriaceae</taxon>
        <taxon>Neonectria</taxon>
    </lineage>
</organism>
<dbReference type="OrthoDB" id="6082470at2759"/>
<sequence>MIPHTPSQIHLLCTDEEHSQAFKEAKTAHRLPASVPIQIHNCPLSELPLSVQFDVVVSATDEDGITDGMPNALVTPKNCYY</sequence>
<dbReference type="Proteomes" id="UP000050424">
    <property type="component" value="Unassembled WGS sequence"/>
</dbReference>
<evidence type="ECO:0000313" key="1">
    <source>
        <dbReference type="EMBL" id="KPM43766.1"/>
    </source>
</evidence>
<gene>
    <name evidence="1" type="ORF">AK830_g2793</name>
</gene>
<proteinExistence type="predicted"/>
<dbReference type="AlphaFoldDB" id="A0A0P7BJ99"/>
<evidence type="ECO:0000313" key="2">
    <source>
        <dbReference type="Proteomes" id="UP000050424"/>
    </source>
</evidence>
<keyword evidence="2" id="KW-1185">Reference proteome</keyword>
<dbReference type="EMBL" id="LKCW01000027">
    <property type="protein sequence ID" value="KPM43766.1"/>
    <property type="molecule type" value="Genomic_DNA"/>
</dbReference>
<protein>
    <submittedName>
        <fullName evidence="1">Uncharacterized protein</fullName>
    </submittedName>
</protein>
<dbReference type="STRING" id="78410.A0A0P7BJ99"/>
<accession>A0A0P7BJ99</accession>
<reference evidence="1 2" key="1">
    <citation type="submission" date="2015-09" db="EMBL/GenBank/DDBJ databases">
        <title>Draft genome of a European isolate of the apple canker pathogen Neonectria ditissima.</title>
        <authorList>
            <person name="Gomez-Cortecero A."/>
            <person name="Harrison R.J."/>
            <person name="Armitage A.D."/>
        </authorList>
    </citation>
    <scope>NUCLEOTIDE SEQUENCE [LARGE SCALE GENOMIC DNA]</scope>
    <source>
        <strain evidence="1 2">R09/05</strain>
    </source>
</reference>